<evidence type="ECO:0000313" key="14">
    <source>
        <dbReference type="EMBL" id="CAF3958282.1"/>
    </source>
</evidence>
<dbReference type="EMBL" id="CAJOBJ010003158">
    <property type="protein sequence ID" value="CAF3955351.1"/>
    <property type="molecule type" value="Genomic_DNA"/>
</dbReference>
<keyword evidence="4" id="KW-1003">Cell membrane</keyword>
<dbReference type="Proteomes" id="UP000681720">
    <property type="component" value="Unassembled WGS sequence"/>
</dbReference>
<dbReference type="Proteomes" id="UP000681967">
    <property type="component" value="Unassembled WGS sequence"/>
</dbReference>
<evidence type="ECO:0000256" key="7">
    <source>
        <dbReference type="ARBA" id="ARBA00022989"/>
    </source>
</evidence>
<feature type="transmembrane region" description="Helical" evidence="12">
    <location>
        <begin position="466"/>
        <end position="484"/>
    </location>
</feature>
<dbReference type="InterPro" id="IPR004878">
    <property type="entry name" value="Otopetrin"/>
</dbReference>
<gene>
    <name evidence="14" type="ORF">BYL167_LOCUS11399</name>
    <name evidence="13" type="ORF">GIL414_LOCUS9314</name>
</gene>
<dbReference type="EMBL" id="CAJOBH010003591">
    <property type="protein sequence ID" value="CAF3958282.1"/>
    <property type="molecule type" value="Genomic_DNA"/>
</dbReference>
<keyword evidence="7 12" id="KW-1133">Transmembrane helix</keyword>
<comment type="subcellular location">
    <subcellularLocation>
        <location evidence="1">Cell membrane</location>
        <topology evidence="1">Multi-pass membrane protein</topology>
    </subcellularLocation>
</comment>
<evidence type="ECO:0000256" key="12">
    <source>
        <dbReference type="SAM" id="Phobius"/>
    </source>
</evidence>
<evidence type="ECO:0000256" key="5">
    <source>
        <dbReference type="ARBA" id="ARBA00022692"/>
    </source>
</evidence>
<evidence type="ECO:0000256" key="4">
    <source>
        <dbReference type="ARBA" id="ARBA00022475"/>
    </source>
</evidence>
<feature type="region of interest" description="Disordered" evidence="11">
    <location>
        <begin position="287"/>
        <end position="343"/>
    </location>
</feature>
<keyword evidence="9 12" id="KW-0472">Membrane</keyword>
<feature type="transmembrane region" description="Helical" evidence="12">
    <location>
        <begin position="441"/>
        <end position="459"/>
    </location>
</feature>
<organism evidence="13 15">
    <name type="scientific">Rotaria magnacalcarata</name>
    <dbReference type="NCBI Taxonomy" id="392030"/>
    <lineage>
        <taxon>Eukaryota</taxon>
        <taxon>Metazoa</taxon>
        <taxon>Spiralia</taxon>
        <taxon>Gnathifera</taxon>
        <taxon>Rotifera</taxon>
        <taxon>Eurotatoria</taxon>
        <taxon>Bdelloidea</taxon>
        <taxon>Philodinida</taxon>
        <taxon>Philodinidae</taxon>
        <taxon>Rotaria</taxon>
    </lineage>
</organism>
<evidence type="ECO:0000256" key="6">
    <source>
        <dbReference type="ARBA" id="ARBA00022781"/>
    </source>
</evidence>
<feature type="transmembrane region" description="Helical" evidence="12">
    <location>
        <begin position="168"/>
        <end position="188"/>
    </location>
</feature>
<comment type="caution">
    <text evidence="13">The sequence shown here is derived from an EMBL/GenBank/DDBJ whole genome shotgun (WGS) entry which is preliminary data.</text>
</comment>
<reference evidence="13" key="1">
    <citation type="submission" date="2021-02" db="EMBL/GenBank/DDBJ databases">
        <authorList>
            <person name="Nowell W R."/>
        </authorList>
    </citation>
    <scope>NUCLEOTIDE SEQUENCE</scope>
</reference>
<feature type="transmembrane region" description="Helical" evidence="12">
    <location>
        <begin position="398"/>
        <end position="421"/>
    </location>
</feature>
<evidence type="ECO:0000313" key="15">
    <source>
        <dbReference type="Proteomes" id="UP000681720"/>
    </source>
</evidence>
<proteinExistence type="inferred from homology"/>
<sequence>MKGNVYQHQFTTENIPMVYLNVPSVEKLDDTDRPRTTSYTERLKPLAKRIPSNASLPCATYHSRNSSNSTGRPRSMASDLNVYYTPMISDDDDNDNEQRELITSQVVPTADASSVIENSLSENEEDLIELGKHCRLSILFQDSYWSNHPFSLKGSNAENIDAYKIVSILYGLVIFIGGVAFSISHAIIPTEEVAGIRYLAEIYFTYLYWVSILWIVFCIIDIVRHRHKFEISAKAINKLDLNHPPVHSAHSPLSPDRQNEISPNQRITQATAVPSFNLQLFDDSDEFQSESNDDDGHTNEHHEANVVKQSHSRDDGDDDDKSLRPISEKSRSLDSLSMKSSAEMRKRYTRARSVLNRRHALDPGGVHNLRSYVRHRKDSIVQRVMGYNYDDNSTAGGLYIRVGIGIFCLGTVIHSGLSILSNLENSSCSRWTAVMDDSSRLLFSFIQFFFIFKHSNLIIRAHESLARLAVIHIVVTNLCVWYVHFF</sequence>
<dbReference type="AlphaFoldDB" id="A0A8S2MIK5"/>
<dbReference type="GO" id="GO:0005886">
    <property type="term" value="C:plasma membrane"/>
    <property type="evidence" value="ECO:0007669"/>
    <property type="project" value="UniProtKB-SubCell"/>
</dbReference>
<keyword evidence="5 12" id="KW-0812">Transmembrane</keyword>
<evidence type="ECO:0000256" key="2">
    <source>
        <dbReference type="ARBA" id="ARBA00006513"/>
    </source>
</evidence>
<evidence type="ECO:0000256" key="9">
    <source>
        <dbReference type="ARBA" id="ARBA00023136"/>
    </source>
</evidence>
<name>A0A8S2MIK5_9BILA</name>
<dbReference type="Pfam" id="PF03189">
    <property type="entry name" value="Otopetrin"/>
    <property type="match status" value="1"/>
</dbReference>
<keyword evidence="6" id="KW-0375">Hydrogen ion transport</keyword>
<dbReference type="GO" id="GO:0015252">
    <property type="term" value="F:proton channel activity"/>
    <property type="evidence" value="ECO:0007669"/>
    <property type="project" value="InterPro"/>
</dbReference>
<keyword evidence="3" id="KW-0813">Transport</keyword>
<evidence type="ECO:0000256" key="1">
    <source>
        <dbReference type="ARBA" id="ARBA00004651"/>
    </source>
</evidence>
<dbReference type="PANTHER" id="PTHR21522">
    <property type="entry name" value="PROTON CHANNEL OTOP"/>
    <property type="match status" value="1"/>
</dbReference>
<evidence type="ECO:0000256" key="10">
    <source>
        <dbReference type="ARBA" id="ARBA00023303"/>
    </source>
</evidence>
<feature type="transmembrane region" description="Helical" evidence="12">
    <location>
        <begin position="203"/>
        <end position="223"/>
    </location>
</feature>
<keyword evidence="10" id="KW-0407">Ion channel</keyword>
<feature type="region of interest" description="Disordered" evidence="11">
    <location>
        <begin position="57"/>
        <end position="76"/>
    </location>
</feature>
<feature type="compositionally biased region" description="Basic and acidic residues" evidence="11">
    <location>
        <begin position="294"/>
        <end position="305"/>
    </location>
</feature>
<protein>
    <submittedName>
        <fullName evidence="13">Uncharacterized protein</fullName>
    </submittedName>
</protein>
<evidence type="ECO:0000256" key="11">
    <source>
        <dbReference type="SAM" id="MobiDB-lite"/>
    </source>
</evidence>
<evidence type="ECO:0000313" key="13">
    <source>
        <dbReference type="EMBL" id="CAF3955351.1"/>
    </source>
</evidence>
<feature type="compositionally biased region" description="Polar residues" evidence="11">
    <location>
        <begin position="62"/>
        <end position="72"/>
    </location>
</feature>
<accession>A0A8S2MIK5</accession>
<comment type="similarity">
    <text evidence="2">Belongs to the otopetrin family.</text>
</comment>
<evidence type="ECO:0000256" key="3">
    <source>
        <dbReference type="ARBA" id="ARBA00022448"/>
    </source>
</evidence>
<dbReference type="PANTHER" id="PTHR21522:SF32">
    <property type="entry name" value="OTOPETRIN-2"/>
    <property type="match status" value="1"/>
</dbReference>
<evidence type="ECO:0000256" key="8">
    <source>
        <dbReference type="ARBA" id="ARBA00023065"/>
    </source>
</evidence>
<keyword evidence="8" id="KW-0406">Ion transport</keyword>
<feature type="compositionally biased region" description="Basic and acidic residues" evidence="11">
    <location>
        <begin position="321"/>
        <end position="332"/>
    </location>
</feature>